<gene>
    <name evidence="1" type="ORF">RF679_12795</name>
</gene>
<dbReference type="Gene3D" id="3.40.630.30">
    <property type="match status" value="1"/>
</dbReference>
<accession>A0ABY9RE63</accession>
<evidence type="ECO:0000313" key="2">
    <source>
        <dbReference type="Proteomes" id="UP001181355"/>
    </source>
</evidence>
<reference evidence="1" key="1">
    <citation type="submission" date="2023-09" db="EMBL/GenBank/DDBJ databases">
        <title>Undibacterium sp. 20NA77.5 isolated from freshwater.</title>
        <authorList>
            <person name="Le V."/>
            <person name="Ko S.-R."/>
            <person name="Ahn C.-Y."/>
            <person name="Oh H.-M."/>
        </authorList>
    </citation>
    <scope>NUCLEOTIDE SEQUENCE</scope>
    <source>
        <strain evidence="1">20NA77.5</strain>
    </source>
</reference>
<keyword evidence="2" id="KW-1185">Reference proteome</keyword>
<dbReference type="Pfam" id="PF04339">
    <property type="entry name" value="FemAB_like"/>
    <property type="match status" value="1"/>
</dbReference>
<dbReference type="PANTHER" id="PTHR47017:SF1">
    <property type="entry name" value="ACYL-COA"/>
    <property type="match status" value="1"/>
</dbReference>
<evidence type="ECO:0000313" key="1">
    <source>
        <dbReference type="EMBL" id="WMW79523.1"/>
    </source>
</evidence>
<dbReference type="PANTHER" id="PTHR47017">
    <property type="entry name" value="ACYL-COA"/>
    <property type="match status" value="1"/>
</dbReference>
<dbReference type="InterPro" id="IPR007434">
    <property type="entry name" value="FemAB-like"/>
</dbReference>
<dbReference type="SUPFAM" id="SSF55729">
    <property type="entry name" value="Acyl-CoA N-acyltransferases (Nat)"/>
    <property type="match status" value="1"/>
</dbReference>
<dbReference type="RefSeq" id="WP_309481020.1">
    <property type="nucleotide sequence ID" value="NZ_CP133720.1"/>
</dbReference>
<protein>
    <submittedName>
        <fullName evidence="1">GNAT family N-acetyltransferase</fullName>
    </submittedName>
</protein>
<dbReference type="Proteomes" id="UP001181355">
    <property type="component" value="Chromosome"/>
</dbReference>
<organism evidence="1 2">
    <name type="scientific">Undibacterium cyanobacteriorum</name>
    <dbReference type="NCBI Taxonomy" id="3073561"/>
    <lineage>
        <taxon>Bacteria</taxon>
        <taxon>Pseudomonadati</taxon>
        <taxon>Pseudomonadota</taxon>
        <taxon>Betaproteobacteria</taxon>
        <taxon>Burkholderiales</taxon>
        <taxon>Oxalobacteraceae</taxon>
        <taxon>Undibacterium</taxon>
    </lineage>
</organism>
<dbReference type="EMBL" id="CP133720">
    <property type="protein sequence ID" value="WMW79523.1"/>
    <property type="molecule type" value="Genomic_DNA"/>
</dbReference>
<sequence length="385" mass="44971">MKSEDVHYRTQIVESLTEIDAEEWQTLLDQQDHPNPFLSYAFLAALENNGCVGGKTGWHSRYFCLKLNGKLEGVVPFYEKHHSYGEYVFDWAWANAYHQHGLEYYPKLLAATPFTPVTGNRLLASSAQARRALIKELQQLRELELYSSTHLLFATEEETKALENVGFLVRQNVQFHWKNQQYKHFDDFLANLSAKKSKSIRAERRKVSEAGIHFKRKVGADIGAEDWRFFAQCYDNTYHQHHSSPYLNLGFFQEIGDTMRDQVMLICAYRENTAIGAALFLFNEERLYGRYWGCTEYVPCLHFETAYYQALEFCIERGILWFEGGAQGEHKMARGFMPHTMYSAHYLREPAFYDAVANFLKHEKNGVSEYIDELHEHTPFREQQS</sequence>
<dbReference type="InterPro" id="IPR016181">
    <property type="entry name" value="Acyl_CoA_acyltransferase"/>
</dbReference>
<name>A0ABY9RE63_9BURK</name>
<proteinExistence type="predicted"/>